<feature type="compositionally biased region" description="Low complexity" evidence="1">
    <location>
        <begin position="149"/>
        <end position="180"/>
    </location>
</feature>
<name>A0A1X6NZT1_PORUM</name>
<feature type="region of interest" description="Disordered" evidence="1">
    <location>
        <begin position="62"/>
        <end position="181"/>
    </location>
</feature>
<sequence>MQQHLEARDLALSATAWQQAGRATEGESLTGPEPQGSLNLEVLLRCLALRSCSMRLWSRGRIRTGHSGAPPPSMATTRECACPRRSRGEPDGTSQVSERPWFHHKEGRVWGGRGRKRPREARSAAPSHSDAGVRAGAGASGNPTESGSAAAAAPAPADTPAVPDRSETAAAYAQPTTAAASSPGIGLNGVCVPRSVFCERVDNYVAYILIHKHRLSLEATVALHERRVNCCRNGCAAFVARRSDLHACNVCGAARRLADGTPVKPAVYWSPSSWLLTMLADSKLGRSMTTAMSGAIEAAKVHVDGVRDWYDGMTFREAVTAGLIHSDTCVALSISVDGFEAWRKRGFQGWPIVVTVLSVRLGERVKNIAQIILAVTPGPRHPVDLESFLHPIAEELSTLAQGMSGVKVAGRDGTSVLQAFVIQFTSSMPGGDKLLDAKGCGSIHPHRFRDFVGVRLKKQCCYPPVHPVNKKRRLFSVQGPVACERTAESLTSTAEEVEAARRAGSSKKAVNELATKSGMKRYSHFHAASPKNKQRYPKLGYLWSLGQATLPYDTMHPMSCNVVPLLWQLLLGEHGILGASPEPYILPKSTVAMIGCETVAGRATVPLAQARSLRDLTVHWGSYKGADRLLFLLIVTEVVLAHHLPEEPFKMFVHLCRAGRLLFRPSDLTEDDLEKVERSIKNFCADFYKYFCAGQPERLGLCRLPVASLLDTTTNVRTVGPAWSYWQFSIARIIGTLPDFIGTHSDPYASLVNAITDKYHSKLIMDFADAHTPQELAEATGRPAQGVQALPDGVYEMASIDQPGVWLLPSRHSPGPLTGMELERMREVLSLKGVTDIPDQSMAKKYFGLKLARGQVAGSVKGSRRVSRRNHLVLLVKRCSREGGMEEAVVAVYGAVHHYAIMYVAGKVMAFALIECVASSADRRGTYGLPEKRRDKDCSTSLGGRLRSAYCWRPVFRLDAGGIRRCGKSDVVACADDGCVLTMISAVQSPSVVDPSPCLHVRRHEGDVPMLLHLVAQMGQATWMRRVRDRCFLPLRHMRLCAWGQPVLLLPDSPLRGLLHLLWLEESQAQVLVTGGDRAELVPRGTIALNNVYRHDALGFSDADRRRIRRCVRFAINWAGPKPSRAVPGIFRVRIAKVCAGSFGSDVEDLFTGPLMVFLRKGALLPPFSSSPLAAP</sequence>
<dbReference type="AlphaFoldDB" id="A0A1X6NZT1"/>
<keyword evidence="3" id="KW-1185">Reference proteome</keyword>
<gene>
    <name evidence="2" type="ORF">BU14_0313s0015</name>
</gene>
<evidence type="ECO:0000313" key="2">
    <source>
        <dbReference type="EMBL" id="OSX74030.1"/>
    </source>
</evidence>
<proteinExistence type="predicted"/>
<protein>
    <submittedName>
        <fullName evidence="2">Uncharacterized protein</fullName>
    </submittedName>
</protein>
<organism evidence="2 3">
    <name type="scientific">Porphyra umbilicalis</name>
    <name type="common">Purple laver</name>
    <name type="synonym">Red alga</name>
    <dbReference type="NCBI Taxonomy" id="2786"/>
    <lineage>
        <taxon>Eukaryota</taxon>
        <taxon>Rhodophyta</taxon>
        <taxon>Bangiophyceae</taxon>
        <taxon>Bangiales</taxon>
        <taxon>Bangiaceae</taxon>
        <taxon>Porphyra</taxon>
    </lineage>
</organism>
<dbReference type="Proteomes" id="UP000218209">
    <property type="component" value="Unassembled WGS sequence"/>
</dbReference>
<evidence type="ECO:0000256" key="1">
    <source>
        <dbReference type="SAM" id="MobiDB-lite"/>
    </source>
</evidence>
<dbReference type="OrthoDB" id="2404451at2759"/>
<accession>A0A1X6NZT1</accession>
<evidence type="ECO:0000313" key="3">
    <source>
        <dbReference type="Proteomes" id="UP000218209"/>
    </source>
</evidence>
<dbReference type="EMBL" id="KV918967">
    <property type="protein sequence ID" value="OSX74030.1"/>
    <property type="molecule type" value="Genomic_DNA"/>
</dbReference>
<reference evidence="2 3" key="1">
    <citation type="submission" date="2017-03" db="EMBL/GenBank/DDBJ databases">
        <title>WGS assembly of Porphyra umbilicalis.</title>
        <authorList>
            <person name="Brawley S.H."/>
            <person name="Blouin N.A."/>
            <person name="Ficko-Blean E."/>
            <person name="Wheeler G.L."/>
            <person name="Lohr M."/>
            <person name="Goodson H.V."/>
            <person name="Jenkins J.W."/>
            <person name="Blaby-Haas C.E."/>
            <person name="Helliwell K.E."/>
            <person name="Chan C."/>
            <person name="Marriage T."/>
            <person name="Bhattacharya D."/>
            <person name="Klein A.S."/>
            <person name="Badis Y."/>
            <person name="Brodie J."/>
            <person name="Cao Y."/>
            <person name="Collen J."/>
            <person name="Dittami S.M."/>
            <person name="Gachon C.M."/>
            <person name="Green B.R."/>
            <person name="Karpowicz S."/>
            <person name="Kim J.W."/>
            <person name="Kudahl U."/>
            <person name="Lin S."/>
            <person name="Michel G."/>
            <person name="Mittag M."/>
            <person name="Olson B.J."/>
            <person name="Pangilinan J."/>
            <person name="Peng Y."/>
            <person name="Qiu H."/>
            <person name="Shu S."/>
            <person name="Singer J.T."/>
            <person name="Smith A.G."/>
            <person name="Sprecher B.N."/>
            <person name="Wagner V."/>
            <person name="Wang W."/>
            <person name="Wang Z.-Y."/>
            <person name="Yan J."/>
            <person name="Yarish C."/>
            <person name="Zoeuner-Riek S."/>
            <person name="Zhuang Y."/>
            <person name="Zou Y."/>
            <person name="Lindquist E.A."/>
            <person name="Grimwood J."/>
            <person name="Barry K."/>
            <person name="Rokhsar D.S."/>
            <person name="Schmutz J."/>
            <person name="Stiller J.W."/>
            <person name="Grossman A.R."/>
            <person name="Prochnik S.E."/>
        </authorList>
    </citation>
    <scope>NUCLEOTIDE SEQUENCE [LARGE SCALE GENOMIC DNA]</scope>
    <source>
        <strain evidence="2">4086291</strain>
    </source>
</reference>